<reference evidence="2 3" key="1">
    <citation type="submission" date="2019-02" db="EMBL/GenBank/DDBJ databases">
        <title>Draft genome sequences of novel Actinobacteria.</title>
        <authorList>
            <person name="Sahin N."/>
            <person name="Ay H."/>
            <person name="Saygin H."/>
        </authorList>
    </citation>
    <scope>NUCLEOTIDE SEQUENCE [LARGE SCALE GENOMIC DNA]</scope>
    <source>
        <strain evidence="2 3">KC603</strain>
    </source>
</reference>
<name>A0A4R4RS63_9ACTN</name>
<proteinExistence type="predicted"/>
<keyword evidence="1" id="KW-1133">Transmembrane helix</keyword>
<sequence>MSDSLETIATVVMITGSALLAGITFFYSNTLMPALAQRPVREAIALIQKTNVVILNPVFWLAFGGSSLLSLGLVISTFFRLDRPASGLLLAAALVYFVGMFVVTVAANVPLNDELAAVDPESPAGAKVWERYRARWIPWNNVRLLSSTASVVLFATYLIRR</sequence>
<keyword evidence="1" id="KW-0812">Transmembrane</keyword>
<dbReference type="OrthoDB" id="428263at2"/>
<organism evidence="2 3">
    <name type="scientific">Jiangella ureilytica</name>
    <dbReference type="NCBI Taxonomy" id="2530374"/>
    <lineage>
        <taxon>Bacteria</taxon>
        <taxon>Bacillati</taxon>
        <taxon>Actinomycetota</taxon>
        <taxon>Actinomycetes</taxon>
        <taxon>Jiangellales</taxon>
        <taxon>Jiangellaceae</taxon>
        <taxon>Jiangella</taxon>
    </lineage>
</organism>
<dbReference type="InterPro" id="IPR013901">
    <property type="entry name" value="Anthrone_oxy"/>
</dbReference>
<protein>
    <submittedName>
        <fullName evidence="2">DUF1772 domain-containing protein</fullName>
    </submittedName>
</protein>
<comment type="caution">
    <text evidence="2">The sequence shown here is derived from an EMBL/GenBank/DDBJ whole genome shotgun (WGS) entry which is preliminary data.</text>
</comment>
<dbReference type="AlphaFoldDB" id="A0A4R4RS63"/>
<dbReference type="RefSeq" id="WP_131981737.1">
    <property type="nucleotide sequence ID" value="NZ_SMKL01000017.1"/>
</dbReference>
<dbReference type="Pfam" id="PF08592">
    <property type="entry name" value="Anthrone_oxy"/>
    <property type="match status" value="1"/>
</dbReference>
<dbReference type="Proteomes" id="UP000295621">
    <property type="component" value="Unassembled WGS sequence"/>
</dbReference>
<evidence type="ECO:0000256" key="1">
    <source>
        <dbReference type="SAM" id="Phobius"/>
    </source>
</evidence>
<evidence type="ECO:0000313" key="2">
    <source>
        <dbReference type="EMBL" id="TDC52099.1"/>
    </source>
</evidence>
<keyword evidence="3" id="KW-1185">Reference proteome</keyword>
<feature type="transmembrane region" description="Helical" evidence="1">
    <location>
        <begin position="88"/>
        <end position="109"/>
    </location>
</feature>
<evidence type="ECO:0000313" key="3">
    <source>
        <dbReference type="Proteomes" id="UP000295621"/>
    </source>
</evidence>
<gene>
    <name evidence="2" type="ORF">E1212_09665</name>
</gene>
<keyword evidence="1" id="KW-0472">Membrane</keyword>
<accession>A0A4R4RS63</accession>
<dbReference type="EMBL" id="SMKL01000017">
    <property type="protein sequence ID" value="TDC52099.1"/>
    <property type="molecule type" value="Genomic_DNA"/>
</dbReference>
<feature type="transmembrane region" description="Helical" evidence="1">
    <location>
        <begin position="58"/>
        <end position="81"/>
    </location>
</feature>
<feature type="transmembrane region" description="Helical" evidence="1">
    <location>
        <begin position="7"/>
        <end position="27"/>
    </location>
</feature>
<feature type="transmembrane region" description="Helical" evidence="1">
    <location>
        <begin position="142"/>
        <end position="159"/>
    </location>
</feature>